<evidence type="ECO:0000256" key="2">
    <source>
        <dbReference type="SAM" id="SignalP"/>
    </source>
</evidence>
<keyword evidence="2" id="KW-0732">Signal</keyword>
<evidence type="ECO:0008006" key="5">
    <source>
        <dbReference type="Google" id="ProtNLM"/>
    </source>
</evidence>
<dbReference type="Proteomes" id="UP000094802">
    <property type="component" value="Unassembled WGS sequence"/>
</dbReference>
<accession>A0A1E5FC47</accession>
<proteinExistence type="predicted"/>
<protein>
    <recommendedName>
        <fullName evidence="5">Flagellar motor protein MotB</fullName>
    </recommendedName>
</protein>
<comment type="caution">
    <text evidence="3">The sequence shown here is derived from an EMBL/GenBank/DDBJ whole genome shotgun (WGS) entry which is preliminary data.</text>
</comment>
<evidence type="ECO:0000256" key="1">
    <source>
        <dbReference type="SAM" id="MobiDB-lite"/>
    </source>
</evidence>
<reference evidence="3 4" key="1">
    <citation type="journal article" date="2012" name="Science">
        <title>Ecological populations of bacteria act as socially cohesive units of antibiotic production and resistance.</title>
        <authorList>
            <person name="Cordero O.X."/>
            <person name="Wildschutte H."/>
            <person name="Kirkup B."/>
            <person name="Proehl S."/>
            <person name="Ngo L."/>
            <person name="Hussain F."/>
            <person name="Le Roux F."/>
            <person name="Mincer T."/>
            <person name="Polz M.F."/>
        </authorList>
    </citation>
    <scope>NUCLEOTIDE SEQUENCE [LARGE SCALE GENOMIC DNA]</scope>
    <source>
        <strain evidence="3 4">12E03</strain>
    </source>
</reference>
<evidence type="ECO:0000313" key="4">
    <source>
        <dbReference type="Proteomes" id="UP000094802"/>
    </source>
</evidence>
<dbReference type="RefSeq" id="WP_019824221.1">
    <property type="nucleotide sequence ID" value="NZ_AJZD02000331.1"/>
</dbReference>
<feature type="region of interest" description="Disordered" evidence="1">
    <location>
        <begin position="182"/>
        <end position="205"/>
    </location>
</feature>
<sequence length="1171" mass="131730">MKVFSKSRLATCVLTAIPVMAVAKDTGKLEKLGSETTGIEINKPNQAQDSSRIYLEQGAIWASRDITRFDPVLDVSVSDELEVEQGTLRDSVGFTITTNYGYYIKKYQLEVYRVGDFGLSEPIAVLDGDKLANDSDINWDGQTDVDYQFEVGEQLMFRLKAWDKDGNMDVTTVGVTDLVKPDSEVDIERNDNDDEESKDKSYGQAKLMRHNIPTNAGLAKFIGTGLKGVDKVIIGEDEFDVEDGNLYAEQYLPTDSYIFPTKVVFDNGDERRYKLYVRIPDTYYAQTGLADLYVGKNNVSGNGDALSVDDQYQDDIYNQGRLAYFGQGKFGDKLRVTTHFDTRESEIKDMFKHPFASDDSDVFDILEDDDELYYGNYGDSSNIEKVVNTKGKVYLNVEYDKSQYLWGNYNTGLTGTENNDYNRSLYGFKADYRTRDTTQYGEDRLNVVGFTAEADSLYAHDEFLGTGGSLYFLRHGEAVPGSDKVYVKVKDESGLVQNEIPLEPGVDYDFDPYQGRIILTKPLDNILSDSFGSVIENGDDYENYLVVDYEYVPQGSDSLDAMSYGGRAKGWINDYVGVGVTYATQEKDNQDYESYGTDLTLRATEGTYIKAEFAHSEGTQTESNFVSIDGGLTFTPIGDTLEDREGDSIQITAVTSLYDLAPTIFGAVGNDLKLWYRDKDAGYSYASSSDDLEQEAYGAELRLQATDRLAVLSRFSTNEERDVDGNLEADTETIEVETQVKITEHIKVSAAGQQTEELNQNDEHSDATLAGVRLEYMWDSDNSVYIKGQTTVSQSDDYDENDSASIGAEFQVLEDLSLGGEYTDGDRGQVAEATVTYDVSDDHSTYVTYVDDNYEGENNVIVGQRADLTSSVDFYQENQFVDENDGHGRIDSYGFGYDVTEDVEMGIGYQLGEIEDDENITTERESISFNASIDLDDITLSHKFEYRVDKSEDDPEIAQRELQQIVTTNRYTHHLTEEYTLFGKYNYSITESETTGETMAQFTEATGGLAYRPVYNDRLNLLSRYTYIADFDQLDRDVDYQDETSQIIEVEAIYSIDQHWDIGTKYAHKDKEQAFERASGANEMVKSDIDLYGLSASYRVMKEWDVTGEYHWKTDTLNDELEHGALVSVNKHIGENFKMGIGYNFSAFDSDLTNDDDYDASGVFINLVGKI</sequence>
<organism evidence="3 4">
    <name type="scientific">Vibrio splendidus 12E03</name>
    <dbReference type="NCBI Taxonomy" id="1191305"/>
    <lineage>
        <taxon>Bacteria</taxon>
        <taxon>Pseudomonadati</taxon>
        <taxon>Pseudomonadota</taxon>
        <taxon>Gammaproteobacteria</taxon>
        <taxon>Vibrionales</taxon>
        <taxon>Vibrionaceae</taxon>
        <taxon>Vibrio</taxon>
    </lineage>
</organism>
<evidence type="ECO:0000313" key="3">
    <source>
        <dbReference type="EMBL" id="OEF85908.1"/>
    </source>
</evidence>
<name>A0A1E5FC47_VIBSP</name>
<dbReference type="EMBL" id="AJZD02000331">
    <property type="protein sequence ID" value="OEF85908.1"/>
    <property type="molecule type" value="Genomic_DNA"/>
</dbReference>
<dbReference type="OrthoDB" id="28717at2"/>
<dbReference type="AlphaFoldDB" id="A0A1E5FC47"/>
<gene>
    <name evidence="3" type="ORF">A142_01475</name>
</gene>
<feature type="signal peptide" evidence="2">
    <location>
        <begin position="1"/>
        <end position="21"/>
    </location>
</feature>
<feature type="chain" id="PRO_5009176208" description="Flagellar motor protein MotB" evidence="2">
    <location>
        <begin position="22"/>
        <end position="1171"/>
    </location>
</feature>
<dbReference type="SUPFAM" id="SSF56935">
    <property type="entry name" value="Porins"/>
    <property type="match status" value="1"/>
</dbReference>